<sequence length="368" mass="40727">MNNQKPNRVERGTQRPRSNGPNDRERHQMGDPTHYRSQFGSRDGGRASSWDPDSAQGRQMGAGDDRFGGYTGNYGHGESYDPQHHGGHPVAWDEEGLAYPEPGRHRHDVQGGRAGSAESAGADWSRGPDRYYWHNRYGGSSQFGPNGPSNFAPRTLAHRRGFEPERSGDPRYGRSGQPDWSGESFAGGRDAWSGNNRSYGIPSGNDPGGYRFNSTWDGDGTHHWSGSNWANDQDWQQGPRRTSAPGARQGGRTPKGYTRSDERIRDDVCETLYRAHDIDVSDVSVESKNGTITLEGTVSDRRMKHRIEDLCEHCIGVNDVDNRIRVVRETSSGFSADRTRDEGNADERASNRVLTSSKKGTTPGSTPH</sequence>
<feature type="compositionally biased region" description="Basic and acidic residues" evidence="1">
    <location>
        <begin position="337"/>
        <end position="350"/>
    </location>
</feature>
<protein>
    <submittedName>
        <fullName evidence="3">BON domain-containing protein</fullName>
    </submittedName>
</protein>
<name>A0A4R7P3U0_9GAMM</name>
<feature type="region of interest" description="Disordered" evidence="1">
    <location>
        <begin position="333"/>
        <end position="368"/>
    </location>
</feature>
<dbReference type="Proteomes" id="UP000295341">
    <property type="component" value="Unassembled WGS sequence"/>
</dbReference>
<dbReference type="PANTHER" id="PTHR34606:SF15">
    <property type="entry name" value="BON DOMAIN-CONTAINING PROTEIN"/>
    <property type="match status" value="1"/>
</dbReference>
<keyword evidence="4" id="KW-1185">Reference proteome</keyword>
<evidence type="ECO:0000313" key="4">
    <source>
        <dbReference type="Proteomes" id="UP000295341"/>
    </source>
</evidence>
<dbReference type="InterPro" id="IPR051686">
    <property type="entry name" value="Lipoprotein_DolP"/>
</dbReference>
<feature type="region of interest" description="Disordered" evidence="1">
    <location>
        <begin position="1"/>
        <end position="122"/>
    </location>
</feature>
<gene>
    <name evidence="3" type="ORF">DFR24_2645</name>
</gene>
<accession>A0A4R7P3U0</accession>
<dbReference type="PANTHER" id="PTHR34606">
    <property type="entry name" value="BON DOMAIN-CONTAINING PROTEIN"/>
    <property type="match status" value="1"/>
</dbReference>
<comment type="caution">
    <text evidence="3">The sequence shown here is derived from an EMBL/GenBank/DDBJ whole genome shotgun (WGS) entry which is preliminary data.</text>
</comment>
<dbReference type="RefSeq" id="WP_210772363.1">
    <property type="nucleotide sequence ID" value="NZ_MWIN01000005.1"/>
</dbReference>
<dbReference type="Gene3D" id="3.30.1340.30">
    <property type="match status" value="1"/>
</dbReference>
<evidence type="ECO:0000259" key="2">
    <source>
        <dbReference type="PROSITE" id="PS50914"/>
    </source>
</evidence>
<dbReference type="AlphaFoldDB" id="A0A4R7P3U0"/>
<feature type="compositionally biased region" description="Basic and acidic residues" evidence="1">
    <location>
        <begin position="161"/>
        <end position="172"/>
    </location>
</feature>
<dbReference type="InterPro" id="IPR007055">
    <property type="entry name" value="BON_dom"/>
</dbReference>
<feature type="compositionally biased region" description="Low complexity" evidence="1">
    <location>
        <begin position="355"/>
        <end position="368"/>
    </location>
</feature>
<feature type="compositionally biased region" description="Polar residues" evidence="1">
    <location>
        <begin position="224"/>
        <end position="240"/>
    </location>
</feature>
<proteinExistence type="predicted"/>
<dbReference type="PROSITE" id="PS50914">
    <property type="entry name" value="BON"/>
    <property type="match status" value="1"/>
</dbReference>
<feature type="region of interest" description="Disordered" evidence="1">
    <location>
        <begin position="223"/>
        <end position="259"/>
    </location>
</feature>
<evidence type="ECO:0000256" key="1">
    <source>
        <dbReference type="SAM" id="MobiDB-lite"/>
    </source>
</evidence>
<dbReference type="Pfam" id="PF04972">
    <property type="entry name" value="BON"/>
    <property type="match status" value="1"/>
</dbReference>
<dbReference type="EMBL" id="SOBT01000009">
    <property type="protein sequence ID" value="TDU28278.1"/>
    <property type="molecule type" value="Genomic_DNA"/>
</dbReference>
<organism evidence="3 4">
    <name type="scientific">Panacagrimonas perspica</name>
    <dbReference type="NCBI Taxonomy" id="381431"/>
    <lineage>
        <taxon>Bacteria</taxon>
        <taxon>Pseudomonadati</taxon>
        <taxon>Pseudomonadota</taxon>
        <taxon>Gammaproteobacteria</taxon>
        <taxon>Nevskiales</taxon>
        <taxon>Nevskiaceae</taxon>
        <taxon>Panacagrimonas</taxon>
    </lineage>
</organism>
<feature type="domain" description="BON" evidence="2">
    <location>
        <begin position="260"/>
        <end position="328"/>
    </location>
</feature>
<evidence type="ECO:0000313" key="3">
    <source>
        <dbReference type="EMBL" id="TDU28278.1"/>
    </source>
</evidence>
<feature type="region of interest" description="Disordered" evidence="1">
    <location>
        <begin position="161"/>
        <end position="191"/>
    </location>
</feature>
<reference evidence="3 4" key="1">
    <citation type="submission" date="2019-03" db="EMBL/GenBank/DDBJ databases">
        <title>Genomic Encyclopedia of Type Strains, Phase IV (KMG-IV): sequencing the most valuable type-strain genomes for metagenomic binning, comparative biology and taxonomic classification.</title>
        <authorList>
            <person name="Goeker M."/>
        </authorList>
    </citation>
    <scope>NUCLEOTIDE SEQUENCE [LARGE SCALE GENOMIC DNA]</scope>
    <source>
        <strain evidence="3 4">DSM 26377</strain>
    </source>
</reference>